<dbReference type="InterPro" id="IPR051783">
    <property type="entry name" value="NAD(P)-dependent_oxidoreduct"/>
</dbReference>
<dbReference type="Pfam" id="PF01370">
    <property type="entry name" value="Epimerase"/>
    <property type="match status" value="1"/>
</dbReference>
<gene>
    <name evidence="3" type="primary">rphK</name>
</gene>
<dbReference type="InterPro" id="IPR001509">
    <property type="entry name" value="Epimerase_deHydtase"/>
</dbReference>
<dbReference type="PANTHER" id="PTHR48079:SF6">
    <property type="entry name" value="NAD(P)-BINDING DOMAIN-CONTAINING PROTEIN-RELATED"/>
    <property type="match status" value="1"/>
</dbReference>
<protein>
    <submittedName>
        <fullName evidence="3">Putative oxidoreductase</fullName>
    </submittedName>
</protein>
<dbReference type="GO" id="GO:0005737">
    <property type="term" value="C:cytoplasm"/>
    <property type="evidence" value="ECO:0007669"/>
    <property type="project" value="TreeGrafter"/>
</dbReference>
<organism evidence="3">
    <name type="scientific">Streptomyces griseoviridis</name>
    <dbReference type="NCBI Taxonomy" id="45398"/>
    <lineage>
        <taxon>Bacteria</taxon>
        <taxon>Bacillati</taxon>
        <taxon>Actinomycetota</taxon>
        <taxon>Actinomycetes</taxon>
        <taxon>Kitasatosporales</taxon>
        <taxon>Streptomycetaceae</taxon>
        <taxon>Streptomyces</taxon>
    </lineage>
</organism>
<dbReference type="AlphaFoldDB" id="B6VRQ9"/>
<accession>B6VRQ9</accession>
<feature type="region of interest" description="Disordered" evidence="1">
    <location>
        <begin position="345"/>
        <end position="370"/>
    </location>
</feature>
<feature type="domain" description="NAD-dependent epimerase/dehydratase" evidence="2">
    <location>
        <begin position="15"/>
        <end position="238"/>
    </location>
</feature>
<evidence type="ECO:0000256" key="1">
    <source>
        <dbReference type="SAM" id="MobiDB-lite"/>
    </source>
</evidence>
<dbReference type="PANTHER" id="PTHR48079">
    <property type="entry name" value="PROTEIN YEEZ"/>
    <property type="match status" value="1"/>
</dbReference>
<dbReference type="SUPFAM" id="SSF51735">
    <property type="entry name" value="NAD(P)-binding Rossmann-fold domains"/>
    <property type="match status" value="1"/>
</dbReference>
<evidence type="ECO:0000313" key="3">
    <source>
        <dbReference type="EMBL" id="BAG84249.1"/>
    </source>
</evidence>
<dbReference type="InterPro" id="IPR036291">
    <property type="entry name" value="NAD(P)-bd_dom_sf"/>
</dbReference>
<reference evidence="3" key="1">
    <citation type="journal article" date="2009" name="J. Antibiot.">
        <title>Prodigiosin biosynthesis gene cluster in the roseophilin producer Streptomyces griseoviridis.</title>
        <authorList>
            <person name="Kawasaki T."/>
            <person name="Sakurai F."/>
            <person name="Nagatsuka S."/>
            <person name="Hayakawa Y."/>
        </authorList>
    </citation>
    <scope>NUCLEOTIDE SEQUENCE</scope>
    <source>
        <strain evidence="3">2464-S5</strain>
    </source>
</reference>
<dbReference type="EMBL" id="AB469822">
    <property type="protein sequence ID" value="BAG84249.1"/>
    <property type="molecule type" value="Genomic_DNA"/>
</dbReference>
<evidence type="ECO:0000259" key="2">
    <source>
        <dbReference type="Pfam" id="PF01370"/>
    </source>
</evidence>
<dbReference type="GO" id="GO:0004029">
    <property type="term" value="F:aldehyde dehydrogenase (NAD+) activity"/>
    <property type="evidence" value="ECO:0007669"/>
    <property type="project" value="TreeGrafter"/>
</dbReference>
<dbReference type="Gene3D" id="3.40.50.720">
    <property type="entry name" value="NAD(P)-binding Rossmann-like Domain"/>
    <property type="match status" value="1"/>
</dbReference>
<proteinExistence type="predicted"/>
<sequence>MTEATGPAAEPAPEVLVLGATGFIGGHLTRRLAESGRRVRVLARPGSDRSGLEGLPVETVTGSLDDLDSLRRAARGVRHVYNCAGLSADWGSWDSFRKVNVDGARNAVLACEHAGTVERLLHVSTTDVYGYPALPCDESAGVQDIGLPYNRSKLRGEAAVRQAAKRAGLPYTIVRPVSVYGPRSKDFVIEIGQLLVRKQMVHISGGAAPAGLLYVTNAADAMIAACESDRTAGKAYNLRDEGMTTWREYVDALAAGLGVKSPSMSLSRPVAMTVARLSEAVYGALRLSSRPVLTRHAVNLFDRDQSYGIARAQEDFGFTSTVGFEEGMRRTLEWLDSPEGRAQVVRKGAATAGAGAPQPAAPAGRAEEAA</sequence>
<feature type="compositionally biased region" description="Low complexity" evidence="1">
    <location>
        <begin position="348"/>
        <end position="364"/>
    </location>
</feature>
<name>B6VRQ9_STRGD</name>